<comment type="caution">
    <text evidence="4">The sequence shown here is derived from an EMBL/GenBank/DDBJ whole genome shotgun (WGS) entry which is preliminary data.</text>
</comment>
<evidence type="ECO:0000256" key="1">
    <source>
        <dbReference type="ARBA" id="ARBA00022603"/>
    </source>
</evidence>
<evidence type="ECO:0000313" key="3">
    <source>
        <dbReference type="EMBL" id="MDN4532997.1"/>
    </source>
</evidence>
<dbReference type="GO" id="GO:0008168">
    <property type="term" value="F:methyltransferase activity"/>
    <property type="evidence" value="ECO:0007669"/>
    <property type="project" value="UniProtKB-KW"/>
</dbReference>
<dbReference type="Proteomes" id="UP000242470">
    <property type="component" value="Unassembled WGS sequence"/>
</dbReference>
<dbReference type="PANTHER" id="PTHR43619:SF2">
    <property type="entry name" value="S-ADENOSYL-L-METHIONINE-DEPENDENT METHYLTRANSFERASES SUPERFAMILY PROTEIN"/>
    <property type="match status" value="1"/>
</dbReference>
<dbReference type="RefSeq" id="WP_059106291.1">
    <property type="nucleotide sequence ID" value="NZ_AP024589.1"/>
</dbReference>
<dbReference type="EC" id="2.1.1.-" evidence="3"/>
<dbReference type="PANTHER" id="PTHR43619">
    <property type="entry name" value="S-ADENOSYL-L-METHIONINE-DEPENDENT METHYLTRANSFERASE YKTD-RELATED"/>
    <property type="match status" value="1"/>
</dbReference>
<dbReference type="GeneID" id="64983077"/>
<dbReference type="Pfam" id="PF04072">
    <property type="entry name" value="LCM"/>
    <property type="match status" value="1"/>
</dbReference>
<dbReference type="AlphaFoldDB" id="A0AAP8PQ40"/>
<dbReference type="EMBL" id="PPQW01000016">
    <property type="protein sequence ID" value="PNZ68384.1"/>
    <property type="molecule type" value="Genomic_DNA"/>
</dbReference>
<evidence type="ECO:0000313" key="5">
    <source>
        <dbReference type="Proteomes" id="UP000242470"/>
    </source>
</evidence>
<keyword evidence="1 4" id="KW-0489">Methyltransferase</keyword>
<name>A0AAP8PQ40_9STAP</name>
<dbReference type="Gene3D" id="3.40.50.150">
    <property type="entry name" value="Vaccinia Virus protein VP39"/>
    <property type="match status" value="1"/>
</dbReference>
<protein>
    <submittedName>
        <fullName evidence="4">Class I SAM-dependent methyltransferase</fullName>
        <ecNumber evidence="3">2.1.1.-</ecNumber>
    </submittedName>
</protein>
<dbReference type="Proteomes" id="UP001171687">
    <property type="component" value="Unassembled WGS sequence"/>
</dbReference>
<dbReference type="InterPro" id="IPR029063">
    <property type="entry name" value="SAM-dependent_MTases_sf"/>
</dbReference>
<reference evidence="3" key="2">
    <citation type="submission" date="2023-07" db="EMBL/GenBank/DDBJ databases">
        <title>Evaluation of the beneficial properties of pineapple isolates.</title>
        <authorList>
            <person name="Adefiranye O."/>
        </authorList>
    </citation>
    <scope>NUCLEOTIDE SEQUENCE</scope>
    <source>
        <strain evidence="3">PAPLE_T1</strain>
    </source>
</reference>
<keyword evidence="2 3" id="KW-0808">Transferase</keyword>
<dbReference type="SUPFAM" id="SSF53335">
    <property type="entry name" value="S-adenosyl-L-methionine-dependent methyltransferases"/>
    <property type="match status" value="1"/>
</dbReference>
<dbReference type="PIRSF" id="PIRSF028177">
    <property type="entry name" value="Polyketide_synth_Omtfrase_TcmP"/>
    <property type="match status" value="1"/>
</dbReference>
<sequence>MKTLNGIPESMLIPLAARAVETDHSEPIINDPYSKTIFEQLDYPFATITQAPSSQIGISIRTFILDRVVKYFIEHTKHPLIINIGSGLDTRYKRLKLDDVPWFDIDVPEAIEVRAPFFPETRYHKMIAKSMLDFDWIGQVKQDPIYHESQDILFIFEGILMYFDKATNAMLLEQISEAFKDHNLLFAIEHCSKTIAKHTKEHKSVSQLKSHPPFKYGYNTLRQLNAIKPSQLEVACEFNYFDYFSHRWGAFGLFRFIPFLKHRFNNKIVLMMN</sequence>
<evidence type="ECO:0000313" key="4">
    <source>
        <dbReference type="EMBL" id="PNZ68384.1"/>
    </source>
</evidence>
<evidence type="ECO:0000256" key="2">
    <source>
        <dbReference type="ARBA" id="ARBA00022679"/>
    </source>
</evidence>
<dbReference type="GO" id="GO:0032259">
    <property type="term" value="P:methylation"/>
    <property type="evidence" value="ECO:0007669"/>
    <property type="project" value="UniProtKB-KW"/>
</dbReference>
<gene>
    <name evidence="4" type="ORF">CD158_03495</name>
    <name evidence="3" type="ORF">QYH67_05315</name>
</gene>
<organism evidence="4 5">
    <name type="scientific">Staphylococcus auricularis</name>
    <dbReference type="NCBI Taxonomy" id="29379"/>
    <lineage>
        <taxon>Bacteria</taxon>
        <taxon>Bacillati</taxon>
        <taxon>Bacillota</taxon>
        <taxon>Bacilli</taxon>
        <taxon>Bacillales</taxon>
        <taxon>Staphylococcaceae</taxon>
        <taxon>Staphylococcus</taxon>
    </lineage>
</organism>
<dbReference type="InterPro" id="IPR007213">
    <property type="entry name" value="Ppm1/Ppm2/Tcmp"/>
</dbReference>
<dbReference type="EMBL" id="JAUHQC010000009">
    <property type="protein sequence ID" value="MDN4532997.1"/>
    <property type="molecule type" value="Genomic_DNA"/>
</dbReference>
<proteinExistence type="predicted"/>
<accession>A0AAP8PQ40</accession>
<reference evidence="4 5" key="1">
    <citation type="submission" date="2017-08" db="EMBL/GenBank/DDBJ databases">
        <title>Draft genome sequences of 64 type strains of genus Staph aureus.</title>
        <authorList>
            <person name="Cole K."/>
            <person name="Golubchik T."/>
            <person name="Russell J."/>
            <person name="Foster D."/>
            <person name="Llewelyn M."/>
            <person name="Wilson D."/>
            <person name="Crook D."/>
            <person name="Paul J."/>
        </authorList>
    </citation>
    <scope>NUCLEOTIDE SEQUENCE [LARGE SCALE GENOMIC DNA]</scope>
    <source>
        <strain evidence="4 5">NCTC 12101</strain>
    </source>
</reference>
<dbReference type="InterPro" id="IPR016874">
    <property type="entry name" value="TcmP-like"/>
</dbReference>